<dbReference type="OrthoDB" id="6113252at2759"/>
<evidence type="ECO:0000313" key="1">
    <source>
        <dbReference type="EMBL" id="CAC5355061.1"/>
    </source>
</evidence>
<protein>
    <submittedName>
        <fullName evidence="1">Uncharacterized protein</fullName>
    </submittedName>
</protein>
<sequence>MLYVEHVDVNITDNLMTNPMPMLNLTYMYYQLQTHHNRHLFRLKLLRCLSSIGGSHSTCFVCRKRGPKLIVVSSSTRLNTFVQKNIIIPAGANGCPGHISDENFSEQALECLSDLRKTTDFNRSDILDLLQKIRMLLLKNDDKRLNFDKDSTLSDAE</sequence>
<keyword evidence="2" id="KW-1185">Reference proteome</keyword>
<proteinExistence type="predicted"/>
<organism evidence="1 2">
    <name type="scientific">Mytilus coruscus</name>
    <name type="common">Sea mussel</name>
    <dbReference type="NCBI Taxonomy" id="42192"/>
    <lineage>
        <taxon>Eukaryota</taxon>
        <taxon>Metazoa</taxon>
        <taxon>Spiralia</taxon>
        <taxon>Lophotrochozoa</taxon>
        <taxon>Mollusca</taxon>
        <taxon>Bivalvia</taxon>
        <taxon>Autobranchia</taxon>
        <taxon>Pteriomorphia</taxon>
        <taxon>Mytilida</taxon>
        <taxon>Mytiloidea</taxon>
        <taxon>Mytilidae</taxon>
        <taxon>Mytilinae</taxon>
        <taxon>Mytilus</taxon>
    </lineage>
</organism>
<reference evidence="1 2" key="1">
    <citation type="submission" date="2020-06" db="EMBL/GenBank/DDBJ databases">
        <authorList>
            <person name="Li R."/>
            <person name="Bekaert M."/>
        </authorList>
    </citation>
    <scope>NUCLEOTIDE SEQUENCE [LARGE SCALE GENOMIC DNA]</scope>
    <source>
        <strain evidence="2">wild</strain>
    </source>
</reference>
<name>A0A6J7ZTZ3_MYTCO</name>
<dbReference type="AlphaFoldDB" id="A0A6J7ZTZ3"/>
<dbReference type="EMBL" id="CACVKT020000002">
    <property type="protein sequence ID" value="CAC5355061.1"/>
    <property type="molecule type" value="Genomic_DNA"/>
</dbReference>
<dbReference type="Proteomes" id="UP000507470">
    <property type="component" value="Unassembled WGS sequence"/>
</dbReference>
<accession>A0A6J7ZTZ3</accession>
<gene>
    <name evidence="1" type="ORF">MCOR_72</name>
</gene>
<evidence type="ECO:0000313" key="2">
    <source>
        <dbReference type="Proteomes" id="UP000507470"/>
    </source>
</evidence>